<dbReference type="Proteomes" id="UP000460157">
    <property type="component" value="Unassembled WGS sequence"/>
</dbReference>
<gene>
    <name evidence="1" type="ORF">GNZ21_12805</name>
</gene>
<evidence type="ECO:0000313" key="1">
    <source>
        <dbReference type="EMBL" id="MVT27219.1"/>
    </source>
</evidence>
<organism evidence="1 2">
    <name type="scientific">Nesterenkonia alkaliphila</name>
    <dbReference type="NCBI Taxonomy" id="1463631"/>
    <lineage>
        <taxon>Bacteria</taxon>
        <taxon>Bacillati</taxon>
        <taxon>Actinomycetota</taxon>
        <taxon>Actinomycetes</taxon>
        <taxon>Micrococcales</taxon>
        <taxon>Micrococcaceae</taxon>
        <taxon>Nesterenkonia</taxon>
    </lineage>
</organism>
<sequence length="45" mass="4746">MVAPLQIVALLFPNVTQLDLIGPAGLSPQLLSGHQRGYPGFTRTG</sequence>
<keyword evidence="2" id="KW-1185">Reference proteome</keyword>
<accession>A0A7K1UL82</accession>
<dbReference type="OrthoDB" id="3992151at2"/>
<comment type="caution">
    <text evidence="1">The sequence shown here is derived from an EMBL/GenBank/DDBJ whole genome shotgun (WGS) entry which is preliminary data.</text>
</comment>
<dbReference type="AlphaFoldDB" id="A0A7K1UL82"/>
<protein>
    <submittedName>
        <fullName evidence="1">Uncharacterized protein</fullName>
    </submittedName>
</protein>
<name>A0A7K1UL82_9MICC</name>
<dbReference type="RefSeq" id="WP_157324958.1">
    <property type="nucleotide sequence ID" value="NZ_BMFX01000002.1"/>
</dbReference>
<dbReference type="EMBL" id="WRPM01000095">
    <property type="protein sequence ID" value="MVT27219.1"/>
    <property type="molecule type" value="Genomic_DNA"/>
</dbReference>
<proteinExistence type="predicted"/>
<evidence type="ECO:0000313" key="2">
    <source>
        <dbReference type="Proteomes" id="UP000460157"/>
    </source>
</evidence>
<reference evidence="1 2" key="1">
    <citation type="submission" date="2019-12" db="EMBL/GenBank/DDBJ databases">
        <title>Nesterenkonia muleiensis sp. nov., a novel actinobacterium isolated from sap of Populus euphratica.</title>
        <authorList>
            <person name="Wang R."/>
        </authorList>
    </citation>
    <scope>NUCLEOTIDE SEQUENCE [LARGE SCALE GENOMIC DNA]</scope>
    <source>
        <strain evidence="1 2">F10</strain>
    </source>
</reference>